<dbReference type="Proteomes" id="UP000791440">
    <property type="component" value="Unassembled WGS sequence"/>
</dbReference>
<dbReference type="Pfam" id="PF23298">
    <property type="entry name" value="FZ_RECK"/>
    <property type="match status" value="1"/>
</dbReference>
<evidence type="ECO:0000256" key="2">
    <source>
        <dbReference type="SAM" id="SignalP"/>
    </source>
</evidence>
<name>A0A922CN23_MANSE</name>
<evidence type="ECO:0000256" key="1">
    <source>
        <dbReference type="SAM" id="Phobius"/>
    </source>
</evidence>
<evidence type="ECO:0000313" key="5">
    <source>
        <dbReference type="Proteomes" id="UP000791440"/>
    </source>
</evidence>
<dbReference type="InterPro" id="IPR039016">
    <property type="entry name" value="RECK"/>
</dbReference>
<reference evidence="4" key="1">
    <citation type="journal article" date="2016" name="Insect Biochem. Mol. Biol.">
        <title>Multifaceted biological insights from a draft genome sequence of the tobacco hornworm moth, Manduca sexta.</title>
        <authorList>
            <person name="Kanost M.R."/>
            <person name="Arrese E.L."/>
            <person name="Cao X."/>
            <person name="Chen Y.R."/>
            <person name="Chellapilla S."/>
            <person name="Goldsmith M.R."/>
            <person name="Grosse-Wilde E."/>
            <person name="Heckel D.G."/>
            <person name="Herndon N."/>
            <person name="Jiang H."/>
            <person name="Papanicolaou A."/>
            <person name="Qu J."/>
            <person name="Soulages J.L."/>
            <person name="Vogel H."/>
            <person name="Walters J."/>
            <person name="Waterhouse R.M."/>
            <person name="Ahn S.J."/>
            <person name="Almeida F.C."/>
            <person name="An C."/>
            <person name="Aqrawi P."/>
            <person name="Bretschneider A."/>
            <person name="Bryant W.B."/>
            <person name="Bucks S."/>
            <person name="Chao H."/>
            <person name="Chevignon G."/>
            <person name="Christen J.M."/>
            <person name="Clarke D.F."/>
            <person name="Dittmer N.T."/>
            <person name="Ferguson L.C.F."/>
            <person name="Garavelou S."/>
            <person name="Gordon K.H.J."/>
            <person name="Gunaratna R.T."/>
            <person name="Han Y."/>
            <person name="Hauser F."/>
            <person name="He Y."/>
            <person name="Heidel-Fischer H."/>
            <person name="Hirsh A."/>
            <person name="Hu Y."/>
            <person name="Jiang H."/>
            <person name="Kalra D."/>
            <person name="Klinner C."/>
            <person name="Konig C."/>
            <person name="Kovar C."/>
            <person name="Kroll A.R."/>
            <person name="Kuwar S.S."/>
            <person name="Lee S.L."/>
            <person name="Lehman R."/>
            <person name="Li K."/>
            <person name="Li Z."/>
            <person name="Liang H."/>
            <person name="Lovelace S."/>
            <person name="Lu Z."/>
            <person name="Mansfield J.H."/>
            <person name="McCulloch K.J."/>
            <person name="Mathew T."/>
            <person name="Morton B."/>
            <person name="Muzny D.M."/>
            <person name="Neunemann D."/>
            <person name="Ongeri F."/>
            <person name="Pauchet Y."/>
            <person name="Pu L.L."/>
            <person name="Pyrousis I."/>
            <person name="Rao X.J."/>
            <person name="Redding A."/>
            <person name="Roesel C."/>
            <person name="Sanchez-Gracia A."/>
            <person name="Schaack S."/>
            <person name="Shukla A."/>
            <person name="Tetreau G."/>
            <person name="Wang Y."/>
            <person name="Xiong G.H."/>
            <person name="Traut W."/>
            <person name="Walsh T.K."/>
            <person name="Worley K.C."/>
            <person name="Wu D."/>
            <person name="Wu W."/>
            <person name="Wu Y.Q."/>
            <person name="Zhang X."/>
            <person name="Zou Z."/>
            <person name="Zucker H."/>
            <person name="Briscoe A.D."/>
            <person name="Burmester T."/>
            <person name="Clem R.J."/>
            <person name="Feyereisen R."/>
            <person name="Grimmelikhuijzen C.J.P."/>
            <person name="Hamodrakas S.J."/>
            <person name="Hansson B.S."/>
            <person name="Huguet E."/>
            <person name="Jermiin L.S."/>
            <person name="Lan Q."/>
            <person name="Lehman H.K."/>
            <person name="Lorenzen M."/>
            <person name="Merzendorfer H."/>
            <person name="Michalopoulos I."/>
            <person name="Morton D.B."/>
            <person name="Muthukrishnan S."/>
            <person name="Oakeshott J.G."/>
            <person name="Palmer W."/>
            <person name="Park Y."/>
            <person name="Passarelli A.L."/>
            <person name="Rozas J."/>
            <person name="Schwartz L.M."/>
            <person name="Smith W."/>
            <person name="Southgate A."/>
            <person name="Vilcinskas A."/>
            <person name="Vogt R."/>
            <person name="Wang P."/>
            <person name="Werren J."/>
            <person name="Yu X.Q."/>
            <person name="Zhou J.J."/>
            <person name="Brown S.J."/>
            <person name="Scherer S.E."/>
            <person name="Richards S."/>
            <person name="Blissard G.W."/>
        </authorList>
    </citation>
    <scope>NUCLEOTIDE SEQUENCE</scope>
</reference>
<feature type="chain" id="PRO_5037963200" description="Kazal-like domain-containing protein" evidence="2">
    <location>
        <begin position="50"/>
        <end position="992"/>
    </location>
</feature>
<evidence type="ECO:0000259" key="3">
    <source>
        <dbReference type="PROSITE" id="PS51465"/>
    </source>
</evidence>
<feature type="domain" description="Kazal-like" evidence="3">
    <location>
        <begin position="723"/>
        <end position="777"/>
    </location>
</feature>
<keyword evidence="1" id="KW-0812">Transmembrane</keyword>
<dbReference type="AlphaFoldDB" id="A0A922CN23"/>
<dbReference type="Pfam" id="PF25027">
    <property type="entry name" value="EGF1_RECK"/>
    <property type="match status" value="1"/>
</dbReference>
<organism evidence="4 5">
    <name type="scientific">Manduca sexta</name>
    <name type="common">Tobacco hawkmoth</name>
    <name type="synonym">Tobacco hornworm</name>
    <dbReference type="NCBI Taxonomy" id="7130"/>
    <lineage>
        <taxon>Eukaryota</taxon>
        <taxon>Metazoa</taxon>
        <taxon>Ecdysozoa</taxon>
        <taxon>Arthropoda</taxon>
        <taxon>Hexapoda</taxon>
        <taxon>Insecta</taxon>
        <taxon>Pterygota</taxon>
        <taxon>Neoptera</taxon>
        <taxon>Endopterygota</taxon>
        <taxon>Lepidoptera</taxon>
        <taxon>Glossata</taxon>
        <taxon>Ditrysia</taxon>
        <taxon>Bombycoidea</taxon>
        <taxon>Sphingidae</taxon>
        <taxon>Sphinginae</taxon>
        <taxon>Sphingini</taxon>
        <taxon>Manduca</taxon>
    </lineage>
</organism>
<dbReference type="Gene3D" id="3.30.60.30">
    <property type="match status" value="2"/>
</dbReference>
<accession>A0A922CN23</accession>
<dbReference type="GO" id="GO:0005886">
    <property type="term" value="C:plasma membrane"/>
    <property type="evidence" value="ECO:0007669"/>
    <property type="project" value="TreeGrafter"/>
</dbReference>
<dbReference type="GO" id="GO:0008191">
    <property type="term" value="F:metalloendopeptidase inhibitor activity"/>
    <property type="evidence" value="ECO:0007669"/>
    <property type="project" value="InterPro"/>
</dbReference>
<dbReference type="InterPro" id="IPR002350">
    <property type="entry name" value="Kazal_dom"/>
</dbReference>
<dbReference type="PANTHER" id="PTHR13487">
    <property type="entry name" value="SERINE PROTEASE INHIBITOR"/>
    <property type="match status" value="1"/>
</dbReference>
<dbReference type="GO" id="GO:0030198">
    <property type="term" value="P:extracellular matrix organization"/>
    <property type="evidence" value="ECO:0007669"/>
    <property type="project" value="TreeGrafter"/>
</dbReference>
<dbReference type="Pfam" id="PF23332">
    <property type="entry name" value="CC4_RECK"/>
    <property type="match status" value="2"/>
</dbReference>
<proteinExistence type="predicted"/>
<keyword evidence="2" id="KW-0732">Signal</keyword>
<dbReference type="SMART" id="SM00280">
    <property type="entry name" value="KAZAL"/>
    <property type="match status" value="3"/>
</dbReference>
<comment type="caution">
    <text evidence="4">The sequence shown here is derived from an EMBL/GenBank/DDBJ whole genome shotgun (WGS) entry which is preliminary data.</text>
</comment>
<dbReference type="InterPro" id="IPR036058">
    <property type="entry name" value="Kazal_dom_sf"/>
</dbReference>
<protein>
    <recommendedName>
        <fullName evidence="3">Kazal-like domain-containing protein</fullName>
    </recommendedName>
</protein>
<reference evidence="4" key="2">
    <citation type="submission" date="2020-12" db="EMBL/GenBank/DDBJ databases">
        <authorList>
            <person name="Kanost M."/>
        </authorList>
    </citation>
    <scope>NUCLEOTIDE SEQUENCE</scope>
</reference>
<dbReference type="InterPro" id="IPR056976">
    <property type="entry name" value="EGF1_RECK"/>
</dbReference>
<dbReference type="PANTHER" id="PTHR13487:SF3">
    <property type="entry name" value="REVERSION-INDUCING CYSTEINE-RICH PROTEIN WITH KAZAL MOTIFS"/>
    <property type="match status" value="1"/>
</dbReference>
<dbReference type="InterPro" id="IPR056979">
    <property type="entry name" value="FZ_RECK"/>
</dbReference>
<dbReference type="InterPro" id="IPR056978">
    <property type="entry name" value="CC4_RECK"/>
</dbReference>
<sequence length="992" mass="107428">MKKVFYVLCPRCHKTEIMKMAKRSAVRRAGLWWKSRLFVAAIALSYVHAQDMSACCDKALGTCRSVCEKISLIEMATDANMLEESLPNIYKFCGPHLTEFWICMNNTIHDVMSGSGWWGRACCALGRSTSCRHACATARDENSLGDCRRSDEIPLFDCVKRQREAQKCCSQTQSVACHMACREVLWRVDQPRAVSEAKSRAIEECTDFHDLSQCLLQLTAPISADTTKYLSCCDKATSSECRVACERVLRRTDDTQEIFEDLTADCGLPGIVDSFWQCFLRKSAAPGSKDFIPLDVAKLHCCLKATTKNCRDLCYQTFNTGWQEYWQKFYSECISDPQELNMSQCMEEVEAPCSLGCSGLTYCSQMNNRPSTLFRSCNAQADLEAHMFVAEQKLSRSVTVAGYPVALKNSSQCPIEMWKSIACALHVKPCTPKGYSSLLCAAECSRAVSLCVEWGAGGGAGGAGDAGAWSLAQDAPVSAHALCARLTPRDPAAPCVQLQDFVSPSSEPPLLTAKEAVTSPCAGSPCNATQVCVINRSCLRGGACARYHCIDGCPLGESNSYIVPHGSWVRVPSVDSSQKLCFKICKCSNKALTKCQPLPCIPVENCNLHDTVILNGAKYYMECNACVCLSGERVCSRRACGAGVAGVAGGAGGAARLLTGLPCNCPPHHLPVRTPHRLFPNACLAKCAGATDAEIEFGVRGACASATCPRRHACLPAHNVCLSRLQTSCPQHVCVNTMSCNTQPAMPVCDTDGRTHANPCHLVMSGRKLAYWGQCLEGCSSTGTVCGVNGVTYSSECAAWAEYVSVDYTGPCLAVGPISDVMEPKCAFDRIICPPLKKPKCLGFTAPGACCPRCGGALRILYSKKQIDRALYGINISASVINLNNVLKALDRHVKIAECALRGYLTIETEIFVTIESLLQNPTDLQMQMCVLEAEKIADLINRESALITSDLGLSALSYALIVHSEPSRGAFGANLSILTVVVSYVSIFVLR</sequence>
<evidence type="ECO:0000313" key="4">
    <source>
        <dbReference type="EMBL" id="KAG6451413.1"/>
    </source>
</evidence>
<dbReference type="SUPFAM" id="SSF100895">
    <property type="entry name" value="Kazal-type serine protease inhibitors"/>
    <property type="match status" value="2"/>
</dbReference>
<dbReference type="InterPro" id="IPR055110">
    <property type="entry name" value="RECK-like_N"/>
</dbReference>
<keyword evidence="1" id="KW-1133">Transmembrane helix</keyword>
<dbReference type="Pfam" id="PF22961">
    <property type="entry name" value="RECK-like_N"/>
    <property type="match status" value="1"/>
</dbReference>
<dbReference type="PROSITE" id="PS51465">
    <property type="entry name" value="KAZAL_2"/>
    <property type="match status" value="1"/>
</dbReference>
<feature type="transmembrane region" description="Helical" evidence="1">
    <location>
        <begin position="972"/>
        <end position="991"/>
    </location>
</feature>
<keyword evidence="5" id="KW-1185">Reference proteome</keyword>
<dbReference type="EMBL" id="JH668406">
    <property type="protein sequence ID" value="KAG6451413.1"/>
    <property type="molecule type" value="Genomic_DNA"/>
</dbReference>
<dbReference type="Pfam" id="PF07648">
    <property type="entry name" value="Kazal_2"/>
    <property type="match status" value="2"/>
</dbReference>
<feature type="signal peptide" evidence="2">
    <location>
        <begin position="1"/>
        <end position="49"/>
    </location>
</feature>
<gene>
    <name evidence="4" type="ORF">O3G_MSEX007131</name>
</gene>
<keyword evidence="1" id="KW-0472">Membrane</keyword>